<feature type="domain" description="Protein CR006 P-loop" evidence="1">
    <location>
        <begin position="52"/>
        <end position="237"/>
    </location>
</feature>
<dbReference type="InterPro" id="IPR027417">
    <property type="entry name" value="P-loop_NTPase"/>
</dbReference>
<proteinExistence type="predicted"/>
<dbReference type="GO" id="GO:0000731">
    <property type="term" value="P:DNA synthesis involved in DNA repair"/>
    <property type="evidence" value="ECO:0007669"/>
    <property type="project" value="TreeGrafter"/>
</dbReference>
<dbReference type="InterPro" id="IPR026866">
    <property type="entry name" value="CR006_AAA"/>
</dbReference>
<comment type="caution">
    <text evidence="2">The sequence shown here is derived from an EMBL/GenBank/DDBJ whole genome shotgun (WGS) entry which is preliminary data.</text>
</comment>
<dbReference type="PANTHER" id="PTHR32182:SF22">
    <property type="entry name" value="ATP-DEPENDENT ENDONUCLEASE, OLD FAMILY-RELATED"/>
    <property type="match status" value="1"/>
</dbReference>
<dbReference type="Pfam" id="PF13166">
    <property type="entry name" value="AAA_13"/>
    <property type="match status" value="2"/>
</dbReference>
<protein>
    <submittedName>
        <fullName evidence="2">AAA family ATPase</fullName>
    </submittedName>
</protein>
<dbReference type="GO" id="GO:0006302">
    <property type="term" value="P:double-strand break repair"/>
    <property type="evidence" value="ECO:0007669"/>
    <property type="project" value="TreeGrafter"/>
</dbReference>
<dbReference type="EMBL" id="JACEZS010000010">
    <property type="protein sequence ID" value="MBA5606256.1"/>
    <property type="molecule type" value="Genomic_DNA"/>
</dbReference>
<dbReference type="AlphaFoldDB" id="A0A7W2EHZ9"/>
<dbReference type="Gene3D" id="3.40.50.300">
    <property type="entry name" value="P-loop containing nucleotide triphosphate hydrolases"/>
    <property type="match status" value="1"/>
</dbReference>
<dbReference type="PANTHER" id="PTHR32182">
    <property type="entry name" value="DNA REPLICATION AND REPAIR PROTEIN RECF"/>
    <property type="match status" value="1"/>
</dbReference>
<gene>
    <name evidence="2" type="ORF">H3H36_12920</name>
</gene>
<accession>A0A7W2EHZ9</accession>
<evidence type="ECO:0000313" key="3">
    <source>
        <dbReference type="Proteomes" id="UP000566711"/>
    </source>
</evidence>
<keyword evidence="3" id="KW-1185">Reference proteome</keyword>
<evidence type="ECO:0000313" key="2">
    <source>
        <dbReference type="EMBL" id="MBA5606256.1"/>
    </source>
</evidence>
<name>A0A7W2EHZ9_9BURK</name>
<feature type="domain" description="Protein CR006 P-loop" evidence="1">
    <location>
        <begin position="287"/>
        <end position="393"/>
    </location>
</feature>
<evidence type="ECO:0000259" key="1">
    <source>
        <dbReference type="Pfam" id="PF13166"/>
    </source>
</evidence>
<sequence length="519" mass="59282">MQIVQDLTKSHQASNNPKQISISKMLKKILEIENVGPYSSNPVKSSKDWNGEFKSKNIIYGENGVGKTTLALILTSLHGDDNLLKEKRTIGSSTPQKLRILMADGSIRKYTDNKWDKHCSEINVFDVHYIEDNVYIGSSLLSETRNNLFQIIAGEEGIQLKKKLEELYGHLNDFRRAKTRIKNELKSNENLTQDVTKRLQEDLKFYTAEIKYKTNHIRQVNVELGEYSQKTFENNIEIINKYLRYFTPHIRLEKFSKSHSGPRQLVSYSLSVSGEIVGFHGLKGGSGRKIKYSLSEGDKSAFAFSFFLAQLEKGDLSKKIVVFDDPISSFDQARRNATINQLMRISSSCLQLFVSTHDINFAKALARKFEAASTVNLKISKNSSTSHIVAHDIENETLSGVFKDIKVLSSYLNQGASSELEKREVIRCIRPILEGILRIKYFNEIERGEWLGDMLGKIDKSTPNDRLFRLKDLVPDIGEINDYSKEFHHSDPTSPWGDTINDEELRIFVRRTLQTIDQI</sequence>
<reference evidence="2 3" key="1">
    <citation type="submission" date="2020-07" db="EMBL/GenBank/DDBJ databases">
        <title>Novel species isolated from subtropical streams in China.</title>
        <authorList>
            <person name="Lu H."/>
        </authorList>
    </citation>
    <scope>NUCLEOTIDE SEQUENCE [LARGE SCALE GENOMIC DNA]</scope>
    <source>
        <strain evidence="2 3">FT3S</strain>
    </source>
</reference>
<organism evidence="2 3">
    <name type="scientific">Rugamonas fusca</name>
    <dbReference type="NCBI Taxonomy" id="2758568"/>
    <lineage>
        <taxon>Bacteria</taxon>
        <taxon>Pseudomonadati</taxon>
        <taxon>Pseudomonadota</taxon>
        <taxon>Betaproteobacteria</taxon>
        <taxon>Burkholderiales</taxon>
        <taxon>Oxalobacteraceae</taxon>
        <taxon>Telluria group</taxon>
        <taxon>Rugamonas</taxon>
    </lineage>
</organism>
<dbReference type="Proteomes" id="UP000566711">
    <property type="component" value="Unassembled WGS sequence"/>
</dbReference>
<dbReference type="SUPFAM" id="SSF52540">
    <property type="entry name" value="P-loop containing nucleoside triphosphate hydrolases"/>
    <property type="match status" value="1"/>
</dbReference>